<dbReference type="Gene3D" id="1.10.10.10">
    <property type="entry name" value="Winged helix-like DNA-binding domain superfamily/Winged helix DNA-binding domain"/>
    <property type="match status" value="1"/>
</dbReference>
<keyword evidence="3" id="KW-0731">Sigma factor</keyword>
<dbReference type="InterPro" id="IPR036388">
    <property type="entry name" value="WH-like_DNA-bd_sf"/>
</dbReference>
<keyword evidence="8" id="KW-1185">Reference proteome</keyword>
<evidence type="ECO:0000256" key="1">
    <source>
        <dbReference type="ARBA" id="ARBA00010641"/>
    </source>
</evidence>
<dbReference type="InterPro" id="IPR013249">
    <property type="entry name" value="RNA_pol_sigma70_r4_t2"/>
</dbReference>
<dbReference type="InterPro" id="IPR014327">
    <property type="entry name" value="RNA_pol_sigma70_bacteroid"/>
</dbReference>
<feature type="domain" description="RNA polymerase sigma factor 70 region 4 type 2" evidence="6">
    <location>
        <begin position="129"/>
        <end position="175"/>
    </location>
</feature>
<dbReference type="NCBIfam" id="TIGR02937">
    <property type="entry name" value="sigma70-ECF"/>
    <property type="match status" value="1"/>
</dbReference>
<evidence type="ECO:0000313" key="7">
    <source>
        <dbReference type="EMBL" id="SMC40628.1"/>
    </source>
</evidence>
<dbReference type="Proteomes" id="UP000192756">
    <property type="component" value="Unassembled WGS sequence"/>
</dbReference>
<dbReference type="Gene3D" id="1.10.1740.10">
    <property type="match status" value="1"/>
</dbReference>
<dbReference type="InterPro" id="IPR014284">
    <property type="entry name" value="RNA_pol_sigma-70_dom"/>
</dbReference>
<dbReference type="NCBIfam" id="TIGR02985">
    <property type="entry name" value="Sig70_bacteroi1"/>
    <property type="match status" value="1"/>
</dbReference>
<evidence type="ECO:0000256" key="4">
    <source>
        <dbReference type="ARBA" id="ARBA00023163"/>
    </source>
</evidence>
<dbReference type="InterPro" id="IPR013325">
    <property type="entry name" value="RNA_pol_sigma_r2"/>
</dbReference>
<name>A0A1W1YY54_9SPHI</name>
<dbReference type="InterPro" id="IPR039425">
    <property type="entry name" value="RNA_pol_sigma-70-like"/>
</dbReference>
<reference evidence="8" key="1">
    <citation type="submission" date="2017-04" db="EMBL/GenBank/DDBJ databases">
        <authorList>
            <person name="Varghese N."/>
            <person name="Submissions S."/>
        </authorList>
    </citation>
    <scope>NUCLEOTIDE SEQUENCE [LARGE SCALE GENOMIC DNA]</scope>
    <source>
        <strain evidence="8">DSM 12126</strain>
    </source>
</reference>
<dbReference type="Pfam" id="PF04542">
    <property type="entry name" value="Sigma70_r2"/>
    <property type="match status" value="1"/>
</dbReference>
<feature type="domain" description="RNA polymerase sigma-70 region 2" evidence="5">
    <location>
        <begin position="28"/>
        <end position="92"/>
    </location>
</feature>
<evidence type="ECO:0000259" key="5">
    <source>
        <dbReference type="Pfam" id="PF04542"/>
    </source>
</evidence>
<dbReference type="InterPro" id="IPR007627">
    <property type="entry name" value="RNA_pol_sigma70_r2"/>
</dbReference>
<dbReference type="InterPro" id="IPR013324">
    <property type="entry name" value="RNA_pol_sigma_r3/r4-like"/>
</dbReference>
<dbReference type="GO" id="GO:0006352">
    <property type="term" value="P:DNA-templated transcription initiation"/>
    <property type="evidence" value="ECO:0007669"/>
    <property type="project" value="InterPro"/>
</dbReference>
<keyword evidence="4" id="KW-0804">Transcription</keyword>
<dbReference type="SUPFAM" id="SSF88946">
    <property type="entry name" value="Sigma2 domain of RNA polymerase sigma factors"/>
    <property type="match status" value="1"/>
</dbReference>
<evidence type="ECO:0000313" key="8">
    <source>
        <dbReference type="Proteomes" id="UP000192756"/>
    </source>
</evidence>
<dbReference type="Pfam" id="PF08281">
    <property type="entry name" value="Sigma70_r4_2"/>
    <property type="match status" value="1"/>
</dbReference>
<evidence type="ECO:0000256" key="3">
    <source>
        <dbReference type="ARBA" id="ARBA00023082"/>
    </source>
</evidence>
<dbReference type="EMBL" id="FWXT01000001">
    <property type="protein sequence ID" value="SMC40628.1"/>
    <property type="molecule type" value="Genomic_DNA"/>
</dbReference>
<proteinExistence type="inferred from homology"/>
<keyword evidence="2" id="KW-0805">Transcription regulation</keyword>
<dbReference type="SUPFAM" id="SSF88659">
    <property type="entry name" value="Sigma3 and sigma4 domains of RNA polymerase sigma factors"/>
    <property type="match status" value="1"/>
</dbReference>
<dbReference type="CDD" id="cd06171">
    <property type="entry name" value="Sigma70_r4"/>
    <property type="match status" value="1"/>
</dbReference>
<gene>
    <name evidence="7" type="ORF">SAMN04488524_0245</name>
</gene>
<protein>
    <submittedName>
        <fullName evidence="7">RNA polymerase sigma-70 factor, ECF subfamily</fullName>
    </submittedName>
</protein>
<dbReference type="PANTHER" id="PTHR43133:SF46">
    <property type="entry name" value="RNA POLYMERASE SIGMA-70 FACTOR ECF SUBFAMILY"/>
    <property type="match status" value="1"/>
</dbReference>
<dbReference type="PANTHER" id="PTHR43133">
    <property type="entry name" value="RNA POLYMERASE ECF-TYPE SIGMA FACTO"/>
    <property type="match status" value="1"/>
</dbReference>
<dbReference type="GO" id="GO:0016987">
    <property type="term" value="F:sigma factor activity"/>
    <property type="evidence" value="ECO:0007669"/>
    <property type="project" value="UniProtKB-KW"/>
</dbReference>
<evidence type="ECO:0000256" key="2">
    <source>
        <dbReference type="ARBA" id="ARBA00023015"/>
    </source>
</evidence>
<evidence type="ECO:0000259" key="6">
    <source>
        <dbReference type="Pfam" id="PF08281"/>
    </source>
</evidence>
<comment type="similarity">
    <text evidence="1">Belongs to the sigma-70 factor family. ECF subfamily.</text>
</comment>
<organism evidence="7 8">
    <name type="scientific">Pedobacter africanus</name>
    <dbReference type="NCBI Taxonomy" id="151894"/>
    <lineage>
        <taxon>Bacteria</taxon>
        <taxon>Pseudomonadati</taxon>
        <taxon>Bacteroidota</taxon>
        <taxon>Sphingobacteriia</taxon>
        <taxon>Sphingobacteriales</taxon>
        <taxon>Sphingobacteriaceae</taxon>
        <taxon>Pedobacter</taxon>
    </lineage>
</organism>
<dbReference type="AlphaFoldDB" id="A0A1W1YY54"/>
<dbReference type="STRING" id="151894.SAMN04488524_0245"/>
<dbReference type="GO" id="GO:0003677">
    <property type="term" value="F:DNA binding"/>
    <property type="evidence" value="ECO:0007669"/>
    <property type="project" value="InterPro"/>
</dbReference>
<accession>A0A1W1YY54</accession>
<sequence length="195" mass="22934">MVNSAVLSDTELTALLKEGDLQAFTNIYNRYWPPLFLHVRRMLSDDDQAQDVLQDMFGWLWQHKSELHFSSSLAAYLYTATRNRVFNRIKHEKVKTNRLEDIRLFMQKGSYEADEALRYKQLAAIVKSEVEKMPEKMRQIFELSRNQYMSHKEIAEMLNISEHTVRTQVQRALKILRNKLGVSHAVLLTIIAMMD</sequence>